<dbReference type="PANTHER" id="PTHR43133">
    <property type="entry name" value="RNA POLYMERASE ECF-TYPE SIGMA FACTO"/>
    <property type="match status" value="1"/>
</dbReference>
<dbReference type="SUPFAM" id="SSF88659">
    <property type="entry name" value="Sigma3 and sigma4 domains of RNA polymerase sigma factors"/>
    <property type="match status" value="1"/>
</dbReference>
<evidence type="ECO:0000256" key="1">
    <source>
        <dbReference type="ARBA" id="ARBA00010641"/>
    </source>
</evidence>
<dbReference type="InterPro" id="IPR039425">
    <property type="entry name" value="RNA_pol_sigma-70-like"/>
</dbReference>
<feature type="domain" description="RNA polymerase sigma factor 70 region 4 type 2" evidence="6">
    <location>
        <begin position="202"/>
        <end position="252"/>
    </location>
</feature>
<name>A0A5P6NF27_9SPHN</name>
<dbReference type="Pfam" id="PF04542">
    <property type="entry name" value="Sigma70_r2"/>
    <property type="match status" value="1"/>
</dbReference>
<dbReference type="InterPro" id="IPR036388">
    <property type="entry name" value="WH-like_DNA-bd_sf"/>
</dbReference>
<dbReference type="GO" id="GO:0016987">
    <property type="term" value="F:sigma factor activity"/>
    <property type="evidence" value="ECO:0007669"/>
    <property type="project" value="UniProtKB-KW"/>
</dbReference>
<evidence type="ECO:0000313" key="8">
    <source>
        <dbReference type="Proteomes" id="UP000325385"/>
    </source>
</evidence>
<reference evidence="8" key="1">
    <citation type="submission" date="2018-09" db="EMBL/GenBank/DDBJ databases">
        <title>Nocardia yunnanensis sp. nov., an actinomycete isolated from a soil sample.</title>
        <authorList>
            <person name="Zhang J."/>
        </authorList>
    </citation>
    <scope>NUCLEOTIDE SEQUENCE [LARGE SCALE GENOMIC DNA]</scope>
    <source>
        <strain evidence="8">21-3</strain>
    </source>
</reference>
<dbReference type="EMBL" id="CP032228">
    <property type="protein sequence ID" value="QFI64654.1"/>
    <property type="molecule type" value="Genomic_DNA"/>
</dbReference>
<keyword evidence="3" id="KW-0731">Sigma factor</keyword>
<keyword evidence="4" id="KW-0804">Transcription</keyword>
<dbReference type="InterPro" id="IPR013249">
    <property type="entry name" value="RNA_pol_sigma70_r4_t2"/>
</dbReference>
<keyword evidence="2" id="KW-0805">Transcription regulation</keyword>
<sequence>MSTPARRGRCQRRKVLLRIAGSSLFAGHLKRPFRVTLLPGKTHHCADTSTNFAFLPSLASGPHTRARNAHSGRREREDILAGSKLHNHAGGQLHSRNRTETDLYARFRAPLERYFAKRVFEKGDVDDLVQEVFTRLLARSERVQMEEPEAYVFQIAANLLRDRSRRDIVRKSASGRFAEENGDSFEAITPERVLLAKQQVAKLKDALAELPERVRFVFLLHRYEGMKYREIAQHLGISVSSVEKYMMQAIKHVAKRLGRHP</sequence>
<evidence type="ECO:0000313" key="7">
    <source>
        <dbReference type="EMBL" id="QFI64654.1"/>
    </source>
</evidence>
<evidence type="ECO:0000259" key="6">
    <source>
        <dbReference type="Pfam" id="PF08281"/>
    </source>
</evidence>
<dbReference type="InterPro" id="IPR007627">
    <property type="entry name" value="RNA_pol_sigma70_r2"/>
</dbReference>
<comment type="similarity">
    <text evidence="1">Belongs to the sigma-70 factor family. ECF subfamily.</text>
</comment>
<dbReference type="CDD" id="cd06171">
    <property type="entry name" value="Sigma70_r4"/>
    <property type="match status" value="1"/>
</dbReference>
<protein>
    <submittedName>
        <fullName evidence="7">Sigma-70 family RNA polymerase sigma factor</fullName>
    </submittedName>
</protein>
<evidence type="ECO:0000256" key="2">
    <source>
        <dbReference type="ARBA" id="ARBA00023015"/>
    </source>
</evidence>
<dbReference type="InterPro" id="IPR013325">
    <property type="entry name" value="RNA_pol_sigma_r2"/>
</dbReference>
<feature type="domain" description="RNA polymerase sigma-70 region 2" evidence="5">
    <location>
        <begin position="107"/>
        <end position="166"/>
    </location>
</feature>
<evidence type="ECO:0000256" key="4">
    <source>
        <dbReference type="ARBA" id="ARBA00023163"/>
    </source>
</evidence>
<dbReference type="Gene3D" id="1.10.1740.10">
    <property type="match status" value="1"/>
</dbReference>
<dbReference type="InterPro" id="IPR014284">
    <property type="entry name" value="RNA_pol_sigma-70_dom"/>
</dbReference>
<dbReference type="AlphaFoldDB" id="A0A5P6NF27"/>
<dbReference type="Proteomes" id="UP000325385">
    <property type="component" value="Chromosome"/>
</dbReference>
<dbReference type="NCBIfam" id="TIGR02937">
    <property type="entry name" value="sigma70-ECF"/>
    <property type="match status" value="1"/>
</dbReference>
<evidence type="ECO:0000259" key="5">
    <source>
        <dbReference type="Pfam" id="PF04542"/>
    </source>
</evidence>
<dbReference type="GO" id="GO:0006352">
    <property type="term" value="P:DNA-templated transcription initiation"/>
    <property type="evidence" value="ECO:0007669"/>
    <property type="project" value="InterPro"/>
</dbReference>
<dbReference type="PANTHER" id="PTHR43133:SF63">
    <property type="entry name" value="RNA POLYMERASE SIGMA FACTOR FECI-RELATED"/>
    <property type="match status" value="1"/>
</dbReference>
<dbReference type="SUPFAM" id="SSF88946">
    <property type="entry name" value="Sigma2 domain of RNA polymerase sigma factors"/>
    <property type="match status" value="1"/>
</dbReference>
<evidence type="ECO:0000256" key="3">
    <source>
        <dbReference type="ARBA" id="ARBA00023082"/>
    </source>
</evidence>
<proteinExistence type="inferred from homology"/>
<dbReference type="Pfam" id="PF08281">
    <property type="entry name" value="Sigma70_r4_2"/>
    <property type="match status" value="1"/>
</dbReference>
<gene>
    <name evidence="7" type="ORF">D0Y83_05660</name>
</gene>
<dbReference type="Gene3D" id="1.10.10.10">
    <property type="entry name" value="Winged helix-like DNA-binding domain superfamily/Winged helix DNA-binding domain"/>
    <property type="match status" value="1"/>
</dbReference>
<accession>A0A5P6NF27</accession>
<dbReference type="GO" id="GO:0003677">
    <property type="term" value="F:DNA binding"/>
    <property type="evidence" value="ECO:0007669"/>
    <property type="project" value="InterPro"/>
</dbReference>
<dbReference type="InterPro" id="IPR013324">
    <property type="entry name" value="RNA_pol_sigma_r3/r4-like"/>
</dbReference>
<organism evidence="7 8">
    <name type="scientific">Qipengyuania flava</name>
    <dbReference type="NCBI Taxonomy" id="192812"/>
    <lineage>
        <taxon>Bacteria</taxon>
        <taxon>Pseudomonadati</taxon>
        <taxon>Pseudomonadota</taxon>
        <taxon>Alphaproteobacteria</taxon>
        <taxon>Sphingomonadales</taxon>
        <taxon>Erythrobacteraceae</taxon>
        <taxon>Qipengyuania</taxon>
    </lineage>
</organism>